<keyword evidence="3" id="KW-0539">Nucleus</keyword>
<sequence length="669" mass="75520">MKLNQFCVHRVVEELSTALQTRNALLAQFLPSIDFDDFPGWSREKVLKLISNEQDDASTIPLDEGDNRTSSPGTTTVWGEIDELDHEWDESKREQEYASPVGDDVNGLAVQQGAGSYLGVSSIGAALRVLFVVWPPARQSYLQLRGTLLRSQLDPAQRQLQNYTRPETSKDRSGSFLPSAEQAAVDAYFEHFHAMIPMIDEVWFRSLFQTQFRTDDAWLALLNMVLALGSIAAGDDQTHVIYHSRTQQVIGYNTFSSGNLEVLQALILLGGQYLHYINSPNTAYLVMGTAFRMAIAMALHRDTVGGIQPQNHALENLPSSATNMGRLSRAEIRRRTWWSLVCTDTWAGILLGRPTVTRWDPVTMDIALPNDLLVHADHVSQGDRDWTGTSLRLSAEFAKISSRIEYRLSQFSRLNGREVIAFETQLQAWNKSRPPTFVLGTACPRSIRYSRVNMHYRFHIARLVMSRPHLLRLAENTASSEPLTFVAEDWRAVSICRDAASAIINEASRTHSQNRVSVWHSSWYLFQACMVPLLSIALGRRLPSDQAFDEDMVNSWKESLERAIRTFRAMAPYTRSTDRYMDVVESLYNGIVTNYELEQQATMSNGSAFNDLLVMAGADTGSLSPSNVRDFDLFPSWFDDNLAFGDEGMNWQWSFDQWLLDNLSSQQGG</sequence>
<organism evidence="5 6">
    <name type="scientific">Capronia epimyces CBS 606.96</name>
    <dbReference type="NCBI Taxonomy" id="1182542"/>
    <lineage>
        <taxon>Eukaryota</taxon>
        <taxon>Fungi</taxon>
        <taxon>Dikarya</taxon>
        <taxon>Ascomycota</taxon>
        <taxon>Pezizomycotina</taxon>
        <taxon>Eurotiomycetes</taxon>
        <taxon>Chaetothyriomycetidae</taxon>
        <taxon>Chaetothyriales</taxon>
        <taxon>Herpotrichiellaceae</taxon>
        <taxon>Capronia</taxon>
    </lineage>
</organism>
<evidence type="ECO:0000256" key="2">
    <source>
        <dbReference type="ARBA" id="ARBA00023163"/>
    </source>
</evidence>
<keyword evidence="6" id="KW-1185">Reference proteome</keyword>
<comment type="caution">
    <text evidence="5">The sequence shown here is derived from an EMBL/GenBank/DDBJ whole genome shotgun (WGS) entry which is preliminary data.</text>
</comment>
<dbReference type="GO" id="GO:0000978">
    <property type="term" value="F:RNA polymerase II cis-regulatory region sequence-specific DNA binding"/>
    <property type="evidence" value="ECO:0007669"/>
    <property type="project" value="TreeGrafter"/>
</dbReference>
<dbReference type="InterPro" id="IPR007219">
    <property type="entry name" value="XnlR_reg_dom"/>
</dbReference>
<dbReference type="GO" id="GO:0000435">
    <property type="term" value="P:positive regulation of transcription from RNA polymerase II promoter by galactose"/>
    <property type="evidence" value="ECO:0007669"/>
    <property type="project" value="TreeGrafter"/>
</dbReference>
<dbReference type="OrthoDB" id="3362851at2759"/>
<name>W9YKY9_9EURO</name>
<evidence type="ECO:0000313" key="5">
    <source>
        <dbReference type="EMBL" id="EXJ93243.1"/>
    </source>
</evidence>
<evidence type="ECO:0000256" key="3">
    <source>
        <dbReference type="ARBA" id="ARBA00023242"/>
    </source>
</evidence>
<accession>W9YKY9</accession>
<dbReference type="AlphaFoldDB" id="W9YKY9"/>
<dbReference type="PANTHER" id="PTHR47424:SF5">
    <property type="entry name" value="ZN(II)2CYS6 TRANSCRIPTION FACTOR (EUROFUNG)"/>
    <property type="match status" value="1"/>
</dbReference>
<dbReference type="GO" id="GO:0008270">
    <property type="term" value="F:zinc ion binding"/>
    <property type="evidence" value="ECO:0007669"/>
    <property type="project" value="InterPro"/>
</dbReference>
<dbReference type="GO" id="GO:0000981">
    <property type="term" value="F:DNA-binding transcription factor activity, RNA polymerase II-specific"/>
    <property type="evidence" value="ECO:0007669"/>
    <property type="project" value="TreeGrafter"/>
</dbReference>
<dbReference type="PANTHER" id="PTHR47424">
    <property type="entry name" value="REGULATORY PROTEIN GAL4"/>
    <property type="match status" value="1"/>
</dbReference>
<dbReference type="EMBL" id="AMGY01000001">
    <property type="protein sequence ID" value="EXJ93243.1"/>
    <property type="molecule type" value="Genomic_DNA"/>
</dbReference>
<dbReference type="RefSeq" id="XP_007730133.1">
    <property type="nucleotide sequence ID" value="XM_007731943.1"/>
</dbReference>
<dbReference type="Proteomes" id="UP000019478">
    <property type="component" value="Unassembled WGS sequence"/>
</dbReference>
<dbReference type="GO" id="GO:0006351">
    <property type="term" value="P:DNA-templated transcription"/>
    <property type="evidence" value="ECO:0007669"/>
    <property type="project" value="InterPro"/>
</dbReference>
<feature type="domain" description="Xylanolytic transcriptional activator regulatory" evidence="4">
    <location>
        <begin position="283"/>
        <end position="375"/>
    </location>
</feature>
<keyword evidence="2" id="KW-0804">Transcription</keyword>
<dbReference type="SMART" id="SM00906">
    <property type="entry name" value="Fungal_trans"/>
    <property type="match status" value="1"/>
</dbReference>
<dbReference type="eggNOG" id="ENOG502SHZM">
    <property type="taxonomic scope" value="Eukaryota"/>
</dbReference>
<dbReference type="CDD" id="cd12148">
    <property type="entry name" value="fungal_TF_MHR"/>
    <property type="match status" value="1"/>
</dbReference>
<dbReference type="GO" id="GO:0005634">
    <property type="term" value="C:nucleus"/>
    <property type="evidence" value="ECO:0007669"/>
    <property type="project" value="TreeGrafter"/>
</dbReference>
<dbReference type="Pfam" id="PF04082">
    <property type="entry name" value="Fungal_trans"/>
    <property type="match status" value="1"/>
</dbReference>
<dbReference type="InterPro" id="IPR051127">
    <property type="entry name" value="Fungal_SecMet_Regulators"/>
</dbReference>
<protein>
    <recommendedName>
        <fullName evidence="4">Xylanolytic transcriptional activator regulatory domain-containing protein</fullName>
    </recommendedName>
</protein>
<dbReference type="GeneID" id="19165933"/>
<evidence type="ECO:0000313" key="6">
    <source>
        <dbReference type="Proteomes" id="UP000019478"/>
    </source>
</evidence>
<dbReference type="HOGENOM" id="CLU_008599_1_0_1"/>
<evidence type="ECO:0000259" key="4">
    <source>
        <dbReference type="SMART" id="SM00906"/>
    </source>
</evidence>
<proteinExistence type="predicted"/>
<gene>
    <name evidence="5" type="ORF">A1O3_01800</name>
</gene>
<evidence type="ECO:0000256" key="1">
    <source>
        <dbReference type="ARBA" id="ARBA00023015"/>
    </source>
</evidence>
<keyword evidence="1" id="KW-0805">Transcription regulation</keyword>
<reference evidence="5 6" key="1">
    <citation type="submission" date="2013-03" db="EMBL/GenBank/DDBJ databases">
        <title>The Genome Sequence of Capronia epimyces CBS 606.96.</title>
        <authorList>
            <consortium name="The Broad Institute Genomics Platform"/>
            <person name="Cuomo C."/>
            <person name="de Hoog S."/>
            <person name="Gorbushina A."/>
            <person name="Walker B."/>
            <person name="Young S.K."/>
            <person name="Zeng Q."/>
            <person name="Gargeya S."/>
            <person name="Fitzgerald M."/>
            <person name="Haas B."/>
            <person name="Abouelleil A."/>
            <person name="Allen A.W."/>
            <person name="Alvarado L."/>
            <person name="Arachchi H.M."/>
            <person name="Berlin A.M."/>
            <person name="Chapman S.B."/>
            <person name="Gainer-Dewar J."/>
            <person name="Goldberg J."/>
            <person name="Griggs A."/>
            <person name="Gujja S."/>
            <person name="Hansen M."/>
            <person name="Howarth C."/>
            <person name="Imamovic A."/>
            <person name="Ireland A."/>
            <person name="Larimer J."/>
            <person name="McCowan C."/>
            <person name="Murphy C."/>
            <person name="Pearson M."/>
            <person name="Poon T.W."/>
            <person name="Priest M."/>
            <person name="Roberts A."/>
            <person name="Saif S."/>
            <person name="Shea T."/>
            <person name="Sisk P."/>
            <person name="Sykes S."/>
            <person name="Wortman J."/>
            <person name="Nusbaum C."/>
            <person name="Birren B."/>
        </authorList>
    </citation>
    <scope>NUCLEOTIDE SEQUENCE [LARGE SCALE GENOMIC DNA]</scope>
    <source>
        <strain evidence="5 6">CBS 606.96</strain>
    </source>
</reference>